<evidence type="ECO:0000313" key="18">
    <source>
        <dbReference type="EMBL" id="OGG70781.1"/>
    </source>
</evidence>
<feature type="active site" evidence="16">
    <location>
        <position position="311"/>
    </location>
</feature>
<evidence type="ECO:0000256" key="14">
    <source>
        <dbReference type="ARBA" id="ARBA00023316"/>
    </source>
</evidence>
<comment type="cofactor">
    <cofactor evidence="1 16">
        <name>FAD</name>
        <dbReference type="ChEBI" id="CHEBI:57692"/>
    </cofactor>
</comment>
<sequence length="315" mass="34335">MRPYGIVLCMQEVRERVPLKPLTTFEIGGSACFFVDVRSEGEIREAIAWAKEKGVSFTVLGGGSNVLVPDDGLDALVVHLVGNLYSADNGTLDTWAGSDLLFLIQTLGAQGYGGWEKLAGIPGSIGGAVRGNAGAFGSEIKDFIEKVRALNTETGETREFTNAECDFSYRHSFFKDHPEWIITVVKVKLAQRRHGDITKSIGDTIAEREKRHLQNVRAAGSYFMNPQAPQNVIDTFEKEKGVKSREGRVPAGWLIEKAGMRGATVGGAVASLQHPNYIVNQGTATAENVRQLAEKVKKAVLEKFDVELQEEAALL</sequence>
<keyword evidence="7 16" id="KW-0285">Flavoprotein</keyword>
<evidence type="ECO:0000256" key="9">
    <source>
        <dbReference type="ARBA" id="ARBA00022857"/>
    </source>
</evidence>
<dbReference type="Gene3D" id="3.30.43.10">
    <property type="entry name" value="Uridine Diphospho-n-acetylenolpyruvylglucosamine Reductase, domain 2"/>
    <property type="match status" value="1"/>
</dbReference>
<keyword evidence="6 16" id="KW-0132">Cell division</keyword>
<evidence type="ECO:0000256" key="4">
    <source>
        <dbReference type="ARBA" id="ARBA00004752"/>
    </source>
</evidence>
<accession>A0A1F6EB02</accession>
<keyword evidence="8 16" id="KW-0274">FAD</keyword>
<keyword evidence="12 16" id="KW-0560">Oxidoreductase</keyword>
<comment type="catalytic activity">
    <reaction evidence="15 16">
        <text>UDP-N-acetyl-alpha-D-muramate + NADP(+) = UDP-N-acetyl-3-O-(1-carboxyvinyl)-alpha-D-glucosamine + NADPH + H(+)</text>
        <dbReference type="Rhea" id="RHEA:12248"/>
        <dbReference type="ChEBI" id="CHEBI:15378"/>
        <dbReference type="ChEBI" id="CHEBI:57783"/>
        <dbReference type="ChEBI" id="CHEBI:58349"/>
        <dbReference type="ChEBI" id="CHEBI:68483"/>
        <dbReference type="ChEBI" id="CHEBI:70757"/>
        <dbReference type="EC" id="1.3.1.98"/>
    </reaction>
</comment>
<comment type="subcellular location">
    <subcellularLocation>
        <location evidence="3 16">Cytoplasm</location>
    </subcellularLocation>
</comment>
<comment type="similarity">
    <text evidence="16">Belongs to the MurB family.</text>
</comment>
<keyword evidence="11 16" id="KW-0573">Peptidoglycan synthesis</keyword>
<keyword evidence="14 16" id="KW-0961">Cell wall biogenesis/degradation</keyword>
<dbReference type="SUPFAM" id="SSF56176">
    <property type="entry name" value="FAD-binding/transporter-associated domain-like"/>
    <property type="match status" value="1"/>
</dbReference>
<name>A0A1F6EB02_9BACT</name>
<evidence type="ECO:0000256" key="7">
    <source>
        <dbReference type="ARBA" id="ARBA00022630"/>
    </source>
</evidence>
<dbReference type="Proteomes" id="UP000176914">
    <property type="component" value="Unassembled WGS sequence"/>
</dbReference>
<dbReference type="InterPro" id="IPR011601">
    <property type="entry name" value="MurB_C"/>
</dbReference>
<evidence type="ECO:0000256" key="12">
    <source>
        <dbReference type="ARBA" id="ARBA00023002"/>
    </source>
</evidence>
<dbReference type="Pfam" id="PF02873">
    <property type="entry name" value="MurB_C"/>
    <property type="match status" value="1"/>
</dbReference>
<dbReference type="SUPFAM" id="SSF56194">
    <property type="entry name" value="Uridine diphospho-N-Acetylenolpyruvylglucosamine reductase, MurB, C-terminal domain"/>
    <property type="match status" value="1"/>
</dbReference>
<evidence type="ECO:0000256" key="6">
    <source>
        <dbReference type="ARBA" id="ARBA00022618"/>
    </source>
</evidence>
<reference evidence="18 19" key="1">
    <citation type="journal article" date="2016" name="Nat. Commun.">
        <title>Thousands of microbial genomes shed light on interconnected biogeochemical processes in an aquifer system.</title>
        <authorList>
            <person name="Anantharaman K."/>
            <person name="Brown C.T."/>
            <person name="Hug L.A."/>
            <person name="Sharon I."/>
            <person name="Castelle C.J."/>
            <person name="Probst A.J."/>
            <person name="Thomas B.C."/>
            <person name="Singh A."/>
            <person name="Wilkins M.J."/>
            <person name="Karaoz U."/>
            <person name="Brodie E.L."/>
            <person name="Williams K.H."/>
            <person name="Hubbard S.S."/>
            <person name="Banfield J.F."/>
        </authorList>
    </citation>
    <scope>NUCLEOTIDE SEQUENCE [LARGE SCALE GENOMIC DNA]</scope>
</reference>
<evidence type="ECO:0000256" key="3">
    <source>
        <dbReference type="ARBA" id="ARBA00004496"/>
    </source>
</evidence>
<evidence type="ECO:0000256" key="11">
    <source>
        <dbReference type="ARBA" id="ARBA00022984"/>
    </source>
</evidence>
<evidence type="ECO:0000256" key="1">
    <source>
        <dbReference type="ARBA" id="ARBA00001974"/>
    </source>
</evidence>
<dbReference type="EC" id="1.3.1.98" evidence="16"/>
<evidence type="ECO:0000259" key="17">
    <source>
        <dbReference type="PROSITE" id="PS51387"/>
    </source>
</evidence>
<dbReference type="GO" id="GO:0071555">
    <property type="term" value="P:cell wall organization"/>
    <property type="evidence" value="ECO:0007669"/>
    <property type="project" value="UniProtKB-KW"/>
</dbReference>
<dbReference type="Gene3D" id="3.30.465.10">
    <property type="match status" value="1"/>
</dbReference>
<dbReference type="GO" id="GO:0008360">
    <property type="term" value="P:regulation of cell shape"/>
    <property type="evidence" value="ECO:0007669"/>
    <property type="project" value="UniProtKB-KW"/>
</dbReference>
<dbReference type="GO" id="GO:0005829">
    <property type="term" value="C:cytosol"/>
    <property type="evidence" value="ECO:0007669"/>
    <property type="project" value="TreeGrafter"/>
</dbReference>
<dbReference type="PROSITE" id="PS51387">
    <property type="entry name" value="FAD_PCMH"/>
    <property type="match status" value="1"/>
</dbReference>
<dbReference type="EMBL" id="MFLL01000001">
    <property type="protein sequence ID" value="OGG70781.1"/>
    <property type="molecule type" value="Genomic_DNA"/>
</dbReference>
<comment type="caution">
    <text evidence="18">The sequence shown here is derived from an EMBL/GenBank/DDBJ whole genome shotgun (WGS) entry which is preliminary data.</text>
</comment>
<dbReference type="AlphaFoldDB" id="A0A1F6EB02"/>
<proteinExistence type="inferred from homology"/>
<comment type="pathway">
    <text evidence="4 16">Cell wall biogenesis; peptidoglycan biosynthesis.</text>
</comment>
<feature type="domain" description="FAD-binding PCMH-type" evidence="17">
    <location>
        <begin position="26"/>
        <end position="192"/>
    </location>
</feature>
<dbReference type="GO" id="GO:0051301">
    <property type="term" value="P:cell division"/>
    <property type="evidence" value="ECO:0007669"/>
    <property type="project" value="UniProtKB-KW"/>
</dbReference>
<dbReference type="PANTHER" id="PTHR21071:SF4">
    <property type="entry name" value="UDP-N-ACETYLENOLPYRUVOYLGLUCOSAMINE REDUCTASE"/>
    <property type="match status" value="1"/>
</dbReference>
<evidence type="ECO:0000313" key="19">
    <source>
        <dbReference type="Proteomes" id="UP000176914"/>
    </source>
</evidence>
<dbReference type="NCBIfam" id="TIGR00179">
    <property type="entry name" value="murB"/>
    <property type="match status" value="1"/>
</dbReference>
<dbReference type="InterPro" id="IPR003170">
    <property type="entry name" value="MurB"/>
</dbReference>
<dbReference type="InterPro" id="IPR016167">
    <property type="entry name" value="FAD-bd_PCMH_sub1"/>
</dbReference>
<dbReference type="UniPathway" id="UPA00219"/>
<dbReference type="PANTHER" id="PTHR21071">
    <property type="entry name" value="UDP-N-ACETYLENOLPYRUVOYLGLUCOSAMINE REDUCTASE"/>
    <property type="match status" value="1"/>
</dbReference>
<feature type="active site" description="Proton donor" evidence="16">
    <location>
        <position position="221"/>
    </location>
</feature>
<evidence type="ECO:0000256" key="16">
    <source>
        <dbReference type="HAMAP-Rule" id="MF_00037"/>
    </source>
</evidence>
<evidence type="ECO:0000256" key="13">
    <source>
        <dbReference type="ARBA" id="ARBA00023306"/>
    </source>
</evidence>
<dbReference type="Gene3D" id="3.90.78.10">
    <property type="entry name" value="UDP-N-acetylenolpyruvoylglucosamine reductase, C-terminal domain"/>
    <property type="match status" value="1"/>
</dbReference>
<gene>
    <name evidence="16" type="primary">murB</name>
    <name evidence="18" type="ORF">A3C20_04655</name>
</gene>
<evidence type="ECO:0000256" key="10">
    <source>
        <dbReference type="ARBA" id="ARBA00022960"/>
    </source>
</evidence>
<organism evidence="18 19">
    <name type="scientific">Candidatus Kaiserbacteria bacterium RIFCSPHIGHO2_02_FULL_55_25</name>
    <dbReference type="NCBI Taxonomy" id="1798498"/>
    <lineage>
        <taxon>Bacteria</taxon>
        <taxon>Candidatus Kaiseribacteriota</taxon>
    </lineage>
</organism>
<keyword evidence="5 16" id="KW-0963">Cytoplasm</keyword>
<keyword evidence="9 16" id="KW-0521">NADP</keyword>
<dbReference type="InterPro" id="IPR036318">
    <property type="entry name" value="FAD-bd_PCMH-like_sf"/>
</dbReference>
<protein>
    <recommendedName>
        <fullName evidence="16">UDP-N-acetylenolpyruvoylglucosamine reductase</fullName>
        <ecNumber evidence="16">1.3.1.98</ecNumber>
    </recommendedName>
    <alternativeName>
        <fullName evidence="16">UDP-N-acetylmuramate dehydrogenase</fullName>
    </alternativeName>
</protein>
<keyword evidence="13 16" id="KW-0131">Cell cycle</keyword>
<evidence type="ECO:0000256" key="2">
    <source>
        <dbReference type="ARBA" id="ARBA00003921"/>
    </source>
</evidence>
<evidence type="ECO:0000256" key="8">
    <source>
        <dbReference type="ARBA" id="ARBA00022827"/>
    </source>
</evidence>
<evidence type="ECO:0000256" key="15">
    <source>
        <dbReference type="ARBA" id="ARBA00048914"/>
    </source>
</evidence>
<dbReference type="InterPro" id="IPR016166">
    <property type="entry name" value="FAD-bd_PCMH"/>
</dbReference>
<dbReference type="GO" id="GO:0008762">
    <property type="term" value="F:UDP-N-acetylmuramate dehydrogenase activity"/>
    <property type="evidence" value="ECO:0007669"/>
    <property type="project" value="UniProtKB-UniRule"/>
</dbReference>
<dbReference type="GO" id="GO:0009252">
    <property type="term" value="P:peptidoglycan biosynthetic process"/>
    <property type="evidence" value="ECO:0007669"/>
    <property type="project" value="UniProtKB-UniRule"/>
</dbReference>
<keyword evidence="10 16" id="KW-0133">Cell shape</keyword>
<dbReference type="GO" id="GO:0071949">
    <property type="term" value="F:FAD binding"/>
    <property type="evidence" value="ECO:0007669"/>
    <property type="project" value="InterPro"/>
</dbReference>
<evidence type="ECO:0000256" key="5">
    <source>
        <dbReference type="ARBA" id="ARBA00022490"/>
    </source>
</evidence>
<comment type="function">
    <text evidence="2 16">Cell wall formation.</text>
</comment>
<dbReference type="InterPro" id="IPR016169">
    <property type="entry name" value="FAD-bd_PCMH_sub2"/>
</dbReference>
<dbReference type="InterPro" id="IPR006094">
    <property type="entry name" value="Oxid_FAD_bind_N"/>
</dbReference>
<dbReference type="HAMAP" id="MF_00037">
    <property type="entry name" value="MurB"/>
    <property type="match status" value="1"/>
</dbReference>
<dbReference type="Pfam" id="PF01565">
    <property type="entry name" value="FAD_binding_4"/>
    <property type="match status" value="1"/>
</dbReference>
<feature type="active site" evidence="16">
    <location>
        <position position="170"/>
    </location>
</feature>
<dbReference type="InterPro" id="IPR036635">
    <property type="entry name" value="MurB_C_sf"/>
</dbReference>